<evidence type="ECO:0000313" key="2">
    <source>
        <dbReference type="EMBL" id="MPR26551.1"/>
    </source>
</evidence>
<dbReference type="EMBL" id="VOSK01000053">
    <property type="protein sequence ID" value="MPR26551.1"/>
    <property type="molecule type" value="Genomic_DNA"/>
</dbReference>
<evidence type="ECO:0000313" key="3">
    <source>
        <dbReference type="Proteomes" id="UP000403266"/>
    </source>
</evidence>
<name>A0A5N7MHI2_9HYPH</name>
<gene>
    <name evidence="2" type="ORF">FS320_15330</name>
</gene>
<dbReference type="OrthoDB" id="8020998at2"/>
<feature type="domain" description="DUF6894" evidence="1">
    <location>
        <begin position="2"/>
        <end position="69"/>
    </location>
</feature>
<dbReference type="InterPro" id="IPR054189">
    <property type="entry name" value="DUF6894"/>
</dbReference>
<organism evidence="2 3">
    <name type="scientific">Microvirga tunisiensis</name>
    <dbReference type="NCBI Taxonomy" id="2108360"/>
    <lineage>
        <taxon>Bacteria</taxon>
        <taxon>Pseudomonadati</taxon>
        <taxon>Pseudomonadota</taxon>
        <taxon>Alphaproteobacteria</taxon>
        <taxon>Hyphomicrobiales</taxon>
        <taxon>Methylobacteriaceae</taxon>
        <taxon>Microvirga</taxon>
    </lineage>
</organism>
<dbReference type="Pfam" id="PF21834">
    <property type="entry name" value="DUF6894"/>
    <property type="match status" value="1"/>
</dbReference>
<evidence type="ECO:0000259" key="1">
    <source>
        <dbReference type="Pfam" id="PF21834"/>
    </source>
</evidence>
<comment type="caution">
    <text evidence="2">The sequence shown here is derived from an EMBL/GenBank/DDBJ whole genome shotgun (WGS) entry which is preliminary data.</text>
</comment>
<proteinExistence type="predicted"/>
<protein>
    <recommendedName>
        <fullName evidence="1">DUF6894 domain-containing protein</fullName>
    </recommendedName>
</protein>
<keyword evidence="3" id="KW-1185">Reference proteome</keyword>
<accession>A0A5N7MHI2</accession>
<dbReference type="AlphaFoldDB" id="A0A5N7MHI2"/>
<reference evidence="2 3" key="1">
    <citation type="journal article" date="2019" name="Syst. Appl. Microbiol.">
        <title>Microvirga tunisiensis sp. nov., a root nodule symbiotic bacterium isolated from Lupinus micranthus and L. luteus grown in Northern Tunisia.</title>
        <authorList>
            <person name="Msaddak A."/>
            <person name="Rejili M."/>
            <person name="Duran D."/>
            <person name="Mars M."/>
            <person name="Palacios J.M."/>
            <person name="Ruiz-Argueso T."/>
            <person name="Rey L."/>
            <person name="Imperial J."/>
        </authorList>
    </citation>
    <scope>NUCLEOTIDE SEQUENCE [LARGE SCALE GENOMIC DNA]</scope>
    <source>
        <strain evidence="2 3">Lmie10</strain>
    </source>
</reference>
<sequence>MRYYFHLVSDQTQFLDHTGLDIPDLATAKDEVQNTLAQLRRTMDDVEDWAGWRLEVVSSEGSLLCSVSLMATVH</sequence>
<dbReference type="RefSeq" id="WP_152712720.1">
    <property type="nucleotide sequence ID" value="NZ_VOSJ01000053.1"/>
</dbReference>
<dbReference type="Proteomes" id="UP000403266">
    <property type="component" value="Unassembled WGS sequence"/>
</dbReference>